<feature type="domain" description="Knottins-like" evidence="3">
    <location>
        <begin position="80"/>
        <end position="123"/>
    </location>
</feature>
<dbReference type="PANTHER" id="PTHR33147:SF152">
    <property type="entry name" value="KNOTTIN SCORPION TOXIN-LIKE DOMAIN-CONTAINING PROTEIN"/>
    <property type="match status" value="1"/>
</dbReference>
<sequence>MLLRRGEYSYITSPSPRSYTSVYHRTQLEAEGFHILPYNPLHPSQATAMGLSAKVFVVLLLLLVATEEQGGSVQVALARDCKSDSHKFHGACFSDTNCANVCQTEGFTGGKCDGIHCHCTKDC</sequence>
<accession>A0A9R0RYH8</accession>
<name>A0A9R0RYH8_TRITD</name>
<evidence type="ECO:0000313" key="5">
    <source>
        <dbReference type="Proteomes" id="UP000324705"/>
    </source>
</evidence>
<evidence type="ECO:0000256" key="1">
    <source>
        <dbReference type="ARBA" id="ARBA00022729"/>
    </source>
</evidence>
<reference evidence="4 5" key="1">
    <citation type="submission" date="2017-09" db="EMBL/GenBank/DDBJ databases">
        <authorList>
            <consortium name="International Durum Wheat Genome Sequencing Consortium (IDWGSC)"/>
            <person name="Milanesi L."/>
        </authorList>
    </citation>
    <scope>NUCLEOTIDE SEQUENCE [LARGE SCALE GENOMIC DNA]</scope>
    <source>
        <strain evidence="5">cv. Svevo</strain>
    </source>
</reference>
<dbReference type="Gene3D" id="3.30.30.10">
    <property type="entry name" value="Knottin, scorpion toxin-like"/>
    <property type="match status" value="1"/>
</dbReference>
<evidence type="ECO:0000313" key="4">
    <source>
        <dbReference type="EMBL" id="VAH68188.1"/>
    </source>
</evidence>
<dbReference type="PANTHER" id="PTHR33147">
    <property type="entry name" value="DEFENSIN-LIKE PROTEIN 1"/>
    <property type="match status" value="1"/>
</dbReference>
<protein>
    <recommendedName>
        <fullName evidence="3">Knottins-like domain-containing protein</fullName>
    </recommendedName>
</protein>
<keyword evidence="1" id="KW-0732">Signal</keyword>
<organism evidence="4 5">
    <name type="scientific">Triticum turgidum subsp. durum</name>
    <name type="common">Durum wheat</name>
    <name type="synonym">Triticum durum</name>
    <dbReference type="NCBI Taxonomy" id="4567"/>
    <lineage>
        <taxon>Eukaryota</taxon>
        <taxon>Viridiplantae</taxon>
        <taxon>Streptophyta</taxon>
        <taxon>Embryophyta</taxon>
        <taxon>Tracheophyta</taxon>
        <taxon>Spermatophyta</taxon>
        <taxon>Magnoliopsida</taxon>
        <taxon>Liliopsida</taxon>
        <taxon>Poales</taxon>
        <taxon>Poaceae</taxon>
        <taxon>BOP clade</taxon>
        <taxon>Pooideae</taxon>
        <taxon>Triticodae</taxon>
        <taxon>Triticeae</taxon>
        <taxon>Triticinae</taxon>
        <taxon>Triticum</taxon>
    </lineage>
</organism>
<dbReference type="InterPro" id="IPR008176">
    <property type="entry name" value="Defensin_plant"/>
</dbReference>
<dbReference type="Pfam" id="PF00304">
    <property type="entry name" value="Gamma-thionin"/>
    <property type="match status" value="1"/>
</dbReference>
<dbReference type="EMBL" id="LT934115">
    <property type="protein sequence ID" value="VAH68188.1"/>
    <property type="molecule type" value="Genomic_DNA"/>
</dbReference>
<evidence type="ECO:0000259" key="3">
    <source>
        <dbReference type="SMART" id="SM00505"/>
    </source>
</evidence>
<keyword evidence="2" id="KW-1015">Disulfide bond</keyword>
<gene>
    <name evidence="4" type="ORF">TRITD_3Av1G250390</name>
</gene>
<dbReference type="InterPro" id="IPR036574">
    <property type="entry name" value="Scorpion_toxin-like_sf"/>
</dbReference>
<keyword evidence="5" id="KW-1185">Reference proteome</keyword>
<dbReference type="SMART" id="SM00505">
    <property type="entry name" value="Knot1"/>
    <property type="match status" value="1"/>
</dbReference>
<dbReference type="Proteomes" id="UP000324705">
    <property type="component" value="Chromosome 3A"/>
</dbReference>
<proteinExistence type="predicted"/>
<dbReference type="AlphaFoldDB" id="A0A9R0RYH8"/>
<dbReference type="SMR" id="A0A9R0RYH8"/>
<dbReference type="CDD" id="cd00107">
    <property type="entry name" value="Knot1"/>
    <property type="match status" value="1"/>
</dbReference>
<dbReference type="PROSITE" id="PS00940">
    <property type="entry name" value="GAMMA_THIONIN"/>
    <property type="match status" value="1"/>
</dbReference>
<dbReference type="PRINTS" id="PR00288">
    <property type="entry name" value="PUROTHIONIN"/>
</dbReference>
<dbReference type="SUPFAM" id="SSF57095">
    <property type="entry name" value="Scorpion toxin-like"/>
    <property type="match status" value="1"/>
</dbReference>
<evidence type="ECO:0000256" key="2">
    <source>
        <dbReference type="ARBA" id="ARBA00023157"/>
    </source>
</evidence>
<dbReference type="Gramene" id="TRITD3Av1G250390.1">
    <property type="protein sequence ID" value="TRITD3Av1G250390.1"/>
    <property type="gene ID" value="TRITD3Av1G250390"/>
</dbReference>
<dbReference type="InterPro" id="IPR003614">
    <property type="entry name" value="Knottins"/>
</dbReference>
<dbReference type="GO" id="GO:0006952">
    <property type="term" value="P:defense response"/>
    <property type="evidence" value="ECO:0007669"/>
    <property type="project" value="InterPro"/>
</dbReference>